<organism evidence="1 2">
    <name type="scientific">Zeaxanthinibacter enoshimensis</name>
    <dbReference type="NCBI Taxonomy" id="392009"/>
    <lineage>
        <taxon>Bacteria</taxon>
        <taxon>Pseudomonadati</taxon>
        <taxon>Bacteroidota</taxon>
        <taxon>Flavobacteriia</taxon>
        <taxon>Flavobacteriales</taxon>
        <taxon>Flavobacteriaceae</taxon>
        <taxon>Zeaxanthinibacter</taxon>
    </lineage>
</organism>
<name>A0A4R6TPR1_9FLAO</name>
<gene>
    <name evidence="1" type="ORF">CLV82_0968</name>
</gene>
<comment type="caution">
    <text evidence="1">The sequence shown here is derived from an EMBL/GenBank/DDBJ whole genome shotgun (WGS) entry which is preliminary data.</text>
</comment>
<proteinExistence type="predicted"/>
<evidence type="ECO:0008006" key="3">
    <source>
        <dbReference type="Google" id="ProtNLM"/>
    </source>
</evidence>
<dbReference type="Proteomes" id="UP000295468">
    <property type="component" value="Unassembled WGS sequence"/>
</dbReference>
<accession>A0A4R6TPR1</accession>
<evidence type="ECO:0000313" key="2">
    <source>
        <dbReference type="Proteomes" id="UP000295468"/>
    </source>
</evidence>
<keyword evidence="2" id="KW-1185">Reference proteome</keyword>
<protein>
    <recommendedName>
        <fullName evidence="3">Lipoprotein</fullName>
    </recommendedName>
</protein>
<dbReference type="OrthoDB" id="881221at2"/>
<reference evidence="1 2" key="1">
    <citation type="submission" date="2019-03" db="EMBL/GenBank/DDBJ databases">
        <title>Genomic Encyclopedia of Archaeal and Bacterial Type Strains, Phase II (KMG-II): from individual species to whole genera.</title>
        <authorList>
            <person name="Goeker M."/>
        </authorList>
    </citation>
    <scope>NUCLEOTIDE SEQUENCE [LARGE SCALE GENOMIC DNA]</scope>
    <source>
        <strain evidence="1 2">DSM 18435</strain>
    </source>
</reference>
<dbReference type="EMBL" id="SNYI01000001">
    <property type="protein sequence ID" value="TDQ33130.1"/>
    <property type="molecule type" value="Genomic_DNA"/>
</dbReference>
<sequence>MKRLSFLLLCLGVLGCKSVQPDNFPAGTYVRTGPDGTETGELLIYPEPGSTALLHLSARRGAPSYNSGSIYARVNKNSKKITLQESGDYLDCELLMELEDDTITISTLKDECGFGYGVRADGAYKIKNRDIPQFFTNGEGTEIYFSETPPGDY</sequence>
<evidence type="ECO:0000313" key="1">
    <source>
        <dbReference type="EMBL" id="TDQ33130.1"/>
    </source>
</evidence>
<dbReference type="AlphaFoldDB" id="A0A4R6TPR1"/>
<dbReference type="PROSITE" id="PS51257">
    <property type="entry name" value="PROKAR_LIPOPROTEIN"/>
    <property type="match status" value="1"/>
</dbReference>
<dbReference type="RefSeq" id="WP_133643140.1">
    <property type="nucleotide sequence ID" value="NZ_SNYI01000001.1"/>
</dbReference>